<dbReference type="SMART" id="SM00852">
    <property type="entry name" value="MoCF_biosynth"/>
    <property type="match status" value="1"/>
</dbReference>
<dbReference type="AlphaFoldDB" id="A0A8J6TG77"/>
<proteinExistence type="inferred from homology"/>
<keyword evidence="4" id="KW-0479">Metal-binding</keyword>
<reference evidence="6 7" key="1">
    <citation type="submission" date="2020-08" db="EMBL/GenBank/DDBJ databases">
        <title>Bridging the membrane lipid divide: bacteria of the FCB group superphylum have the potential to synthesize archaeal ether lipids.</title>
        <authorList>
            <person name="Villanueva L."/>
            <person name="Von Meijenfeldt F.A.B."/>
            <person name="Westbye A.B."/>
            <person name="Yadav S."/>
            <person name="Hopmans E.C."/>
            <person name="Dutilh B.E."/>
            <person name="Sinninghe Damste J.S."/>
        </authorList>
    </citation>
    <scope>NUCLEOTIDE SEQUENCE [LARGE SCALE GENOMIC DNA]</scope>
    <source>
        <strain evidence="6">NIOZ-UU47</strain>
    </source>
</reference>
<keyword evidence="4" id="KW-0501">Molybdenum cofactor biosynthesis</keyword>
<dbReference type="SUPFAM" id="SSF63882">
    <property type="entry name" value="MoeA N-terminal region -like"/>
    <property type="match status" value="1"/>
</dbReference>
<dbReference type="Gene3D" id="3.90.105.10">
    <property type="entry name" value="Molybdopterin biosynthesis moea protein, domain 2"/>
    <property type="match status" value="1"/>
</dbReference>
<comment type="catalytic activity">
    <reaction evidence="3">
        <text>adenylyl-molybdopterin + molybdate = Mo-molybdopterin + AMP + H(+)</text>
        <dbReference type="Rhea" id="RHEA:35047"/>
        <dbReference type="ChEBI" id="CHEBI:15378"/>
        <dbReference type="ChEBI" id="CHEBI:36264"/>
        <dbReference type="ChEBI" id="CHEBI:62727"/>
        <dbReference type="ChEBI" id="CHEBI:71302"/>
        <dbReference type="ChEBI" id="CHEBI:456215"/>
        <dbReference type="EC" id="2.10.1.1"/>
    </reaction>
</comment>
<evidence type="ECO:0000256" key="3">
    <source>
        <dbReference type="ARBA" id="ARBA00047317"/>
    </source>
</evidence>
<sequence length="397" mass="43260">MAESLSLQQAIQKILQQISPLPSEEIPLSEALYRRPSETLKALLPVPHFRQSTMDGYAVHSADLRDEDILPVTGEIPAGCTDMKPLPAGQAIRIMTGGVVPPGADRVIPQEHCRKSKEGIFIPHMEQRRKNIRACGADLKKGQVIIRKGDCLEPGHLQFLATSGYTSLPVFQQPAVAFLCTGSELVDMNPLPGQLISGNRALISSLIQQAKALPVDLGTAVDNTHIIAEKIRQAGPAQIIITTGGMGPGKYDLIGEVCSEMGIKPLYRSLNVRPGRATLFGVKDSLLFFALPGPPPAAHVLFQELVKPAILALQGNTRQKTKTLTARLQEEITIRKRGLLNLKSAILYVHNGNLCVRQNNTVSKPPNAVICIPANRRKIKKGEMVRVHPYDSLYSTD</sequence>
<dbReference type="InterPro" id="IPR001453">
    <property type="entry name" value="MoaB/Mog_dom"/>
</dbReference>
<dbReference type="EC" id="2.10.1.1" evidence="4"/>
<dbReference type="GO" id="GO:0005829">
    <property type="term" value="C:cytosol"/>
    <property type="evidence" value="ECO:0007669"/>
    <property type="project" value="TreeGrafter"/>
</dbReference>
<comment type="similarity">
    <text evidence="2 4">Belongs to the MoeA family.</text>
</comment>
<comment type="function">
    <text evidence="1 4">Catalyzes the insertion of molybdate into adenylated molybdopterin with the concomitant release of AMP.</text>
</comment>
<dbReference type="GO" id="GO:0046872">
    <property type="term" value="F:metal ion binding"/>
    <property type="evidence" value="ECO:0007669"/>
    <property type="project" value="UniProtKB-UniRule"/>
</dbReference>
<keyword evidence="4" id="KW-0808">Transferase</keyword>
<dbReference type="UniPathway" id="UPA00344"/>
<dbReference type="Pfam" id="PF00994">
    <property type="entry name" value="MoCF_biosynth"/>
    <property type="match status" value="1"/>
</dbReference>
<keyword evidence="4" id="KW-0500">Molybdenum</keyword>
<comment type="pathway">
    <text evidence="4">Cofactor biosynthesis; molybdopterin biosynthesis.</text>
</comment>
<evidence type="ECO:0000256" key="1">
    <source>
        <dbReference type="ARBA" id="ARBA00002901"/>
    </source>
</evidence>
<gene>
    <name evidence="6" type="ORF">H8E41_10725</name>
</gene>
<dbReference type="EMBL" id="JACNJZ010000154">
    <property type="protein sequence ID" value="MBC8318368.1"/>
    <property type="molecule type" value="Genomic_DNA"/>
</dbReference>
<dbReference type="GO" id="GO:0061599">
    <property type="term" value="F:molybdopterin molybdotransferase activity"/>
    <property type="evidence" value="ECO:0007669"/>
    <property type="project" value="UniProtKB-UniRule"/>
</dbReference>
<dbReference type="CDD" id="cd00887">
    <property type="entry name" value="MoeA"/>
    <property type="match status" value="1"/>
</dbReference>
<dbReference type="Pfam" id="PF03453">
    <property type="entry name" value="MoeA_N"/>
    <property type="match status" value="1"/>
</dbReference>
<evidence type="ECO:0000256" key="4">
    <source>
        <dbReference type="RuleBase" id="RU365090"/>
    </source>
</evidence>
<accession>A0A8J6TG77</accession>
<dbReference type="GO" id="GO:0006777">
    <property type="term" value="P:Mo-molybdopterin cofactor biosynthetic process"/>
    <property type="evidence" value="ECO:0007669"/>
    <property type="project" value="UniProtKB-UniRule"/>
</dbReference>
<dbReference type="Gene3D" id="2.40.340.10">
    <property type="entry name" value="MoeA, C-terminal, domain IV"/>
    <property type="match status" value="1"/>
</dbReference>
<evidence type="ECO:0000313" key="7">
    <source>
        <dbReference type="Proteomes" id="UP000614424"/>
    </source>
</evidence>
<dbReference type="Proteomes" id="UP000614424">
    <property type="component" value="Unassembled WGS sequence"/>
</dbReference>
<dbReference type="SUPFAM" id="SSF53218">
    <property type="entry name" value="Molybdenum cofactor biosynthesis proteins"/>
    <property type="match status" value="1"/>
</dbReference>
<dbReference type="InterPro" id="IPR038987">
    <property type="entry name" value="MoeA-like"/>
</dbReference>
<feature type="domain" description="MoaB/Mog" evidence="5">
    <location>
        <begin position="177"/>
        <end position="312"/>
    </location>
</feature>
<protein>
    <recommendedName>
        <fullName evidence="4">Molybdopterin molybdenumtransferase</fullName>
        <ecNumber evidence="4">2.10.1.1</ecNumber>
    </recommendedName>
</protein>
<evidence type="ECO:0000259" key="5">
    <source>
        <dbReference type="SMART" id="SM00852"/>
    </source>
</evidence>
<dbReference type="InterPro" id="IPR005110">
    <property type="entry name" value="MoeA_linker/N"/>
</dbReference>
<dbReference type="Gene3D" id="2.170.190.11">
    <property type="entry name" value="Molybdopterin biosynthesis moea protein, domain 3"/>
    <property type="match status" value="1"/>
</dbReference>
<organism evidence="6 7">
    <name type="scientific">Candidatus Desulfobia pelagia</name>
    <dbReference type="NCBI Taxonomy" id="2841692"/>
    <lineage>
        <taxon>Bacteria</taxon>
        <taxon>Pseudomonadati</taxon>
        <taxon>Thermodesulfobacteriota</taxon>
        <taxon>Desulfobulbia</taxon>
        <taxon>Desulfobulbales</taxon>
        <taxon>Desulfobulbaceae</taxon>
        <taxon>Candidatus Desulfobia</taxon>
    </lineage>
</organism>
<name>A0A8J6TG77_9BACT</name>
<comment type="cofactor">
    <cofactor evidence="4">
        <name>Mg(2+)</name>
        <dbReference type="ChEBI" id="CHEBI:18420"/>
    </cofactor>
</comment>
<dbReference type="PANTHER" id="PTHR10192:SF5">
    <property type="entry name" value="GEPHYRIN"/>
    <property type="match status" value="1"/>
</dbReference>
<comment type="caution">
    <text evidence="6">The sequence shown here is derived from an EMBL/GenBank/DDBJ whole genome shotgun (WGS) entry which is preliminary data.</text>
</comment>
<dbReference type="InterPro" id="IPR036135">
    <property type="entry name" value="MoeA_linker/N_sf"/>
</dbReference>
<evidence type="ECO:0000256" key="2">
    <source>
        <dbReference type="ARBA" id="ARBA00010763"/>
    </source>
</evidence>
<dbReference type="Gene3D" id="3.40.980.10">
    <property type="entry name" value="MoaB/Mog-like domain"/>
    <property type="match status" value="1"/>
</dbReference>
<dbReference type="InterPro" id="IPR036425">
    <property type="entry name" value="MoaB/Mog-like_dom_sf"/>
</dbReference>
<dbReference type="InterPro" id="IPR036688">
    <property type="entry name" value="MoeA_C_domain_IV_sf"/>
</dbReference>
<dbReference type="PANTHER" id="PTHR10192">
    <property type="entry name" value="MOLYBDOPTERIN BIOSYNTHESIS PROTEIN"/>
    <property type="match status" value="1"/>
</dbReference>
<keyword evidence="4" id="KW-0460">Magnesium</keyword>
<evidence type="ECO:0000313" key="6">
    <source>
        <dbReference type="EMBL" id="MBC8318368.1"/>
    </source>
</evidence>